<protein>
    <submittedName>
        <fullName evidence="3">Alpha/beta hydrolase</fullName>
    </submittedName>
</protein>
<evidence type="ECO:0000256" key="1">
    <source>
        <dbReference type="ARBA" id="ARBA00022801"/>
    </source>
</evidence>
<dbReference type="EMBL" id="CACVAY010000014">
    <property type="protein sequence ID" value="CAA6803159.1"/>
    <property type="molecule type" value="Genomic_DNA"/>
</dbReference>
<dbReference type="InterPro" id="IPR029058">
    <property type="entry name" value="AB_hydrolase_fold"/>
</dbReference>
<dbReference type="PANTHER" id="PTHR46118">
    <property type="entry name" value="PROTEIN ABHD11"/>
    <property type="match status" value="1"/>
</dbReference>
<dbReference type="Gene3D" id="3.40.50.1820">
    <property type="entry name" value="alpha/beta hydrolase"/>
    <property type="match status" value="1"/>
</dbReference>
<evidence type="ECO:0000313" key="3">
    <source>
        <dbReference type="EMBL" id="CAA6803159.1"/>
    </source>
</evidence>
<gene>
    <name evidence="3" type="ORF">HELGO_WM30134</name>
</gene>
<dbReference type="AlphaFoldDB" id="A0A6S6SEF2"/>
<organism evidence="3">
    <name type="scientific">uncultured Thiotrichaceae bacterium</name>
    <dbReference type="NCBI Taxonomy" id="298394"/>
    <lineage>
        <taxon>Bacteria</taxon>
        <taxon>Pseudomonadati</taxon>
        <taxon>Pseudomonadota</taxon>
        <taxon>Gammaproteobacteria</taxon>
        <taxon>Thiotrichales</taxon>
        <taxon>Thiotrichaceae</taxon>
        <taxon>environmental samples</taxon>
    </lineage>
</organism>
<feature type="domain" description="AB hydrolase-1" evidence="2">
    <location>
        <begin position="18"/>
        <end position="118"/>
    </location>
</feature>
<proteinExistence type="predicted"/>
<name>A0A6S6SEF2_9GAMM</name>
<dbReference type="GO" id="GO:0016787">
    <property type="term" value="F:hydrolase activity"/>
    <property type="evidence" value="ECO:0007669"/>
    <property type="project" value="UniProtKB-KW"/>
</dbReference>
<accession>A0A6S6SEF2</accession>
<evidence type="ECO:0000259" key="2">
    <source>
        <dbReference type="Pfam" id="PF00561"/>
    </source>
</evidence>
<dbReference type="Pfam" id="PF00561">
    <property type="entry name" value="Abhydrolase_1"/>
    <property type="match status" value="1"/>
</dbReference>
<dbReference type="PANTHER" id="PTHR46118:SF4">
    <property type="entry name" value="PROTEIN ABHD11"/>
    <property type="match status" value="1"/>
</dbReference>
<sequence>MNDCQRLHYNTYGETSNPPLIVLHGLLGESSNWRTAARFLQQDYYVIALDLRNHGKSPHYKGMSYLEMSNDVLAIMQHLQLETVSIMGHSMGGKVAMYLALHNAKRIQQLIVVDIAPVTYPLLHQSIFKTLLTLPISEIKNRQEADRHLSIDIDDPFERSFLLKNLARTDDGFQWQCNLTEISRNYLKIADFPKTTERYDKRCLFVQGGRSNYINTDNIPLIHPYFPQAEIQKIPKAGHLPHVQTPQSFLQTVIDYITD</sequence>
<reference evidence="3" key="1">
    <citation type="submission" date="2020-01" db="EMBL/GenBank/DDBJ databases">
        <authorList>
            <person name="Meier V. D."/>
            <person name="Meier V D."/>
        </authorList>
    </citation>
    <scope>NUCLEOTIDE SEQUENCE</scope>
    <source>
        <strain evidence="3">HLG_WM_MAG_07</strain>
    </source>
</reference>
<dbReference type="PRINTS" id="PR00111">
    <property type="entry name" value="ABHYDROLASE"/>
</dbReference>
<dbReference type="SUPFAM" id="SSF53474">
    <property type="entry name" value="alpha/beta-Hydrolases"/>
    <property type="match status" value="1"/>
</dbReference>
<dbReference type="InterPro" id="IPR000073">
    <property type="entry name" value="AB_hydrolase_1"/>
</dbReference>
<keyword evidence="1 3" id="KW-0378">Hydrolase</keyword>